<feature type="domain" description="Flavin reductase like" evidence="3">
    <location>
        <begin position="2"/>
        <end position="146"/>
    </location>
</feature>
<dbReference type="InterPro" id="IPR002563">
    <property type="entry name" value="Flavin_Rdtase-like_dom"/>
</dbReference>
<dbReference type="SUPFAM" id="SSF50475">
    <property type="entry name" value="FMN-binding split barrel"/>
    <property type="match status" value="1"/>
</dbReference>
<dbReference type="Proteomes" id="UP001589718">
    <property type="component" value="Unassembled WGS sequence"/>
</dbReference>
<dbReference type="Gene3D" id="2.30.110.10">
    <property type="entry name" value="Electron Transport, Fmn-binding Protein, Chain A"/>
    <property type="match status" value="1"/>
</dbReference>
<accession>A0ABV5PBU4</accession>
<dbReference type="PANTHER" id="PTHR30466:SF11">
    <property type="entry name" value="FLAVIN-DEPENDENT MONOOXYGENASE, REDUCTASE SUBUNIT HSAB"/>
    <property type="match status" value="1"/>
</dbReference>
<keyword evidence="5" id="KW-1185">Reference proteome</keyword>
<reference evidence="4 5" key="1">
    <citation type="submission" date="2024-09" db="EMBL/GenBank/DDBJ databases">
        <authorList>
            <person name="Sun Q."/>
            <person name="Mori K."/>
        </authorList>
    </citation>
    <scope>NUCLEOTIDE SEQUENCE [LARGE SCALE GENOMIC DNA]</scope>
    <source>
        <strain evidence="4 5">JCM 4362</strain>
    </source>
</reference>
<organism evidence="4 5">
    <name type="scientific">Streptomyces cremeus</name>
    <dbReference type="NCBI Taxonomy" id="66881"/>
    <lineage>
        <taxon>Bacteria</taxon>
        <taxon>Bacillati</taxon>
        <taxon>Actinomycetota</taxon>
        <taxon>Actinomycetes</taxon>
        <taxon>Kitasatosporales</taxon>
        <taxon>Streptomycetaceae</taxon>
        <taxon>Streptomyces</taxon>
    </lineage>
</organism>
<evidence type="ECO:0000259" key="3">
    <source>
        <dbReference type="SMART" id="SM00903"/>
    </source>
</evidence>
<name>A0ABV5PBU4_STRCM</name>
<dbReference type="RefSeq" id="WP_345223984.1">
    <property type="nucleotide sequence ID" value="NZ_BAAAXE010000013.1"/>
</dbReference>
<comment type="similarity">
    <text evidence="1">Belongs to the non-flavoprotein flavin reductase family.</text>
</comment>
<evidence type="ECO:0000313" key="5">
    <source>
        <dbReference type="Proteomes" id="UP001589718"/>
    </source>
</evidence>
<dbReference type="PANTHER" id="PTHR30466">
    <property type="entry name" value="FLAVIN REDUCTASE"/>
    <property type="match status" value="1"/>
</dbReference>
<keyword evidence="2 4" id="KW-0560">Oxidoreductase</keyword>
<evidence type="ECO:0000256" key="2">
    <source>
        <dbReference type="ARBA" id="ARBA00023002"/>
    </source>
</evidence>
<dbReference type="InterPro" id="IPR050268">
    <property type="entry name" value="NADH-dep_flavin_reductase"/>
</dbReference>
<dbReference type="InterPro" id="IPR012349">
    <property type="entry name" value="Split_barrel_FMN-bd"/>
</dbReference>
<evidence type="ECO:0000256" key="1">
    <source>
        <dbReference type="ARBA" id="ARBA00008898"/>
    </source>
</evidence>
<dbReference type="SMART" id="SM00903">
    <property type="entry name" value="Flavin_Reduct"/>
    <property type="match status" value="1"/>
</dbReference>
<protein>
    <submittedName>
        <fullName evidence="4">Flavin reductase family protein</fullName>
        <ecNumber evidence="4">1.-.-.-</ecNumber>
    </submittedName>
</protein>
<dbReference type="EMBL" id="JBHMCR010000006">
    <property type="protein sequence ID" value="MFB9520584.1"/>
    <property type="molecule type" value="Genomic_DNA"/>
</dbReference>
<comment type="caution">
    <text evidence="4">The sequence shown here is derived from an EMBL/GenBank/DDBJ whole genome shotgun (WGS) entry which is preliminary data.</text>
</comment>
<dbReference type="EC" id="1.-.-.-" evidence="4"/>
<evidence type="ECO:0000313" key="4">
    <source>
        <dbReference type="EMBL" id="MFB9520584.1"/>
    </source>
</evidence>
<gene>
    <name evidence="4" type="ORF">ACFFTU_11555</name>
</gene>
<dbReference type="GO" id="GO:0016491">
    <property type="term" value="F:oxidoreductase activity"/>
    <property type="evidence" value="ECO:0007669"/>
    <property type="project" value="UniProtKB-KW"/>
</dbReference>
<sequence length="150" mass="15999">MLGRFASGITVVAALDEHGGPVGLACQSFASLSLDPPLVLLCVGKSSSSWPRVERARRFGVSILADDQADTCAALGRRGSDKFAGIDWERTPNGAVRINNALATVDCELYAVHEAGDHYVITARVLDLDARPDGSPLLYFRSDYATGVFT</sequence>
<dbReference type="Pfam" id="PF01613">
    <property type="entry name" value="Flavin_Reduct"/>
    <property type="match status" value="1"/>
</dbReference>
<proteinExistence type="inferred from homology"/>